<keyword evidence="4" id="KW-1185">Reference proteome</keyword>
<dbReference type="InterPro" id="IPR035994">
    <property type="entry name" value="Nucleoside_phosphorylase_sf"/>
</dbReference>
<evidence type="ECO:0000313" key="4">
    <source>
        <dbReference type="Proteomes" id="UP000246145"/>
    </source>
</evidence>
<dbReference type="GO" id="GO:0009116">
    <property type="term" value="P:nucleoside metabolic process"/>
    <property type="evidence" value="ECO:0007669"/>
    <property type="project" value="InterPro"/>
</dbReference>
<dbReference type="EMBL" id="QEKO01000009">
    <property type="protein sequence ID" value="PVY60474.1"/>
    <property type="molecule type" value="Genomic_DNA"/>
</dbReference>
<reference evidence="3 4" key="1">
    <citation type="submission" date="2018-04" db="EMBL/GenBank/DDBJ databases">
        <title>Genomic Encyclopedia of Type Strains, Phase IV (KMG-IV): sequencing the most valuable type-strain genomes for metagenomic binning, comparative biology and taxonomic classification.</title>
        <authorList>
            <person name="Goeker M."/>
        </authorList>
    </citation>
    <scope>NUCLEOTIDE SEQUENCE [LARGE SCALE GENOMIC DNA]</scope>
    <source>
        <strain evidence="3 4">DSM 10065</strain>
    </source>
</reference>
<dbReference type="SUPFAM" id="SSF53167">
    <property type="entry name" value="Purine and uridine phosphorylases"/>
    <property type="match status" value="1"/>
</dbReference>
<accession>A0A2U1CHS8</accession>
<dbReference type="STRING" id="1231391.GCA_000308195_00134"/>
<evidence type="ECO:0000256" key="1">
    <source>
        <dbReference type="SAM" id="SignalP"/>
    </source>
</evidence>
<feature type="signal peptide" evidence="1">
    <location>
        <begin position="1"/>
        <end position="31"/>
    </location>
</feature>
<dbReference type="Pfam" id="PF01048">
    <property type="entry name" value="PNP_UDP_1"/>
    <property type="match status" value="1"/>
</dbReference>
<proteinExistence type="predicted"/>
<dbReference type="Proteomes" id="UP000246145">
    <property type="component" value="Unassembled WGS sequence"/>
</dbReference>
<protein>
    <submittedName>
        <fullName evidence="3">Adenosylhomocysteine nucleosidase</fullName>
    </submittedName>
</protein>
<evidence type="ECO:0000313" key="3">
    <source>
        <dbReference type="EMBL" id="PVY60474.1"/>
    </source>
</evidence>
<keyword evidence="1" id="KW-0732">Signal</keyword>
<gene>
    <name evidence="3" type="ORF">C7440_3721</name>
</gene>
<name>A0A2U1CHS8_9BURK</name>
<feature type="chain" id="PRO_5015464738" evidence="1">
    <location>
        <begin position="32"/>
        <end position="313"/>
    </location>
</feature>
<evidence type="ECO:0000259" key="2">
    <source>
        <dbReference type="Pfam" id="PF01048"/>
    </source>
</evidence>
<feature type="domain" description="Nucleoside phosphorylase" evidence="2">
    <location>
        <begin position="40"/>
        <end position="310"/>
    </location>
</feature>
<dbReference type="PANTHER" id="PTHR21234">
    <property type="entry name" value="PURINE NUCLEOSIDE PHOSPHORYLASE"/>
    <property type="match status" value="1"/>
</dbReference>
<dbReference type="GO" id="GO:0003824">
    <property type="term" value="F:catalytic activity"/>
    <property type="evidence" value="ECO:0007669"/>
    <property type="project" value="InterPro"/>
</dbReference>
<dbReference type="InterPro" id="IPR000845">
    <property type="entry name" value="Nucleoside_phosphorylase_d"/>
</dbReference>
<dbReference type="OrthoDB" id="9792278at2"/>
<organism evidence="3 4">
    <name type="scientific">Pusillimonas noertemannii</name>
    <dbReference type="NCBI Taxonomy" id="305977"/>
    <lineage>
        <taxon>Bacteria</taxon>
        <taxon>Pseudomonadati</taxon>
        <taxon>Pseudomonadota</taxon>
        <taxon>Betaproteobacteria</taxon>
        <taxon>Burkholderiales</taxon>
        <taxon>Alcaligenaceae</taxon>
        <taxon>Pusillimonas</taxon>
    </lineage>
</organism>
<dbReference type="PANTHER" id="PTHR21234:SF42">
    <property type="entry name" value="PHOSPHORYLASE SUPERFAMILY PROTEIN"/>
    <property type="match status" value="1"/>
</dbReference>
<dbReference type="RefSeq" id="WP_116519488.1">
    <property type="nucleotide sequence ID" value="NZ_JACCEX010000006.1"/>
</dbReference>
<comment type="caution">
    <text evidence="3">The sequence shown here is derived from an EMBL/GenBank/DDBJ whole genome shotgun (WGS) entry which is preliminary data.</text>
</comment>
<dbReference type="AlphaFoldDB" id="A0A2U1CHS8"/>
<sequence>MSPFVPLRRFVLPLYLLIAFCLAGMSALAHADSRVDETPRIAIVSAFEPELVILREALQDASSRSINGVEFLTGTLQDKPVVVFLSGISMTNAAMNTQLVLDRFTVTHILFSGVAGGVNPQLNIGDVTVVRRWGQYLETVAAQEIEPGRYDAMGVGGTVDAPGFGMFFTRPVKVRTAEQPMPHEKFWFDVDPGLFAAAQGIQDVELTSCDAKGQCLSKRPSLVIGGNGVSGPVFVDNAALREHLHDAFQANVVDMESAACAMVAYSNGVPFIAFRSLSDLAGGGDGANEIHTFLNLAAENSTRVLMAFLKAWQ</sequence>
<dbReference type="CDD" id="cd09008">
    <property type="entry name" value="MTAN"/>
    <property type="match status" value="1"/>
</dbReference>
<dbReference type="Gene3D" id="3.40.50.1580">
    <property type="entry name" value="Nucleoside phosphorylase domain"/>
    <property type="match status" value="1"/>
</dbReference>